<protein>
    <submittedName>
        <fullName evidence="2">Uncharacterized protein</fullName>
    </submittedName>
</protein>
<accession>A0AAU9TE29</accession>
<comment type="caution">
    <text evidence="2">The sequence shown here is derived from an EMBL/GenBank/DDBJ whole genome shotgun (WGS) entry which is preliminary data.</text>
</comment>
<name>A0AAU9TE29_EUPED</name>
<gene>
    <name evidence="2" type="ORF">EEDITHA_LOCUS1589</name>
</gene>
<reference evidence="2" key="1">
    <citation type="submission" date="2022-03" db="EMBL/GenBank/DDBJ databases">
        <authorList>
            <person name="Tunstrom K."/>
        </authorList>
    </citation>
    <scope>NUCLEOTIDE SEQUENCE</scope>
</reference>
<dbReference type="EMBL" id="CAKOGL010000003">
    <property type="protein sequence ID" value="CAH2085076.1"/>
    <property type="molecule type" value="Genomic_DNA"/>
</dbReference>
<dbReference type="Proteomes" id="UP001153954">
    <property type="component" value="Unassembled WGS sequence"/>
</dbReference>
<evidence type="ECO:0000256" key="1">
    <source>
        <dbReference type="SAM" id="Phobius"/>
    </source>
</evidence>
<keyword evidence="1" id="KW-1133">Transmembrane helix</keyword>
<keyword evidence="3" id="KW-1185">Reference proteome</keyword>
<dbReference type="AlphaFoldDB" id="A0AAU9TE29"/>
<proteinExistence type="predicted"/>
<keyword evidence="1" id="KW-0812">Transmembrane</keyword>
<evidence type="ECO:0000313" key="2">
    <source>
        <dbReference type="EMBL" id="CAH2085076.1"/>
    </source>
</evidence>
<keyword evidence="1" id="KW-0472">Membrane</keyword>
<evidence type="ECO:0000313" key="3">
    <source>
        <dbReference type="Proteomes" id="UP001153954"/>
    </source>
</evidence>
<feature type="transmembrane region" description="Helical" evidence="1">
    <location>
        <begin position="32"/>
        <end position="51"/>
    </location>
</feature>
<organism evidence="2 3">
    <name type="scientific">Euphydryas editha</name>
    <name type="common">Edith's checkerspot</name>
    <dbReference type="NCBI Taxonomy" id="104508"/>
    <lineage>
        <taxon>Eukaryota</taxon>
        <taxon>Metazoa</taxon>
        <taxon>Ecdysozoa</taxon>
        <taxon>Arthropoda</taxon>
        <taxon>Hexapoda</taxon>
        <taxon>Insecta</taxon>
        <taxon>Pterygota</taxon>
        <taxon>Neoptera</taxon>
        <taxon>Endopterygota</taxon>
        <taxon>Lepidoptera</taxon>
        <taxon>Glossata</taxon>
        <taxon>Ditrysia</taxon>
        <taxon>Papilionoidea</taxon>
        <taxon>Nymphalidae</taxon>
        <taxon>Nymphalinae</taxon>
        <taxon>Euphydryas</taxon>
    </lineage>
</organism>
<sequence length="138" mass="15186">MHTVVSPLSAPAALPAGGAARGARVAGGAGRGAWLLLALAALLLLNALLYWRLSRADRALDLDHLHTRISTLTEAQAAEWARALERHSHRQRGQLLAWRDALDRTVRHLVQTEQALTKLLETIKPALERAEPEMREDL</sequence>